<dbReference type="eggNOG" id="KOG1922">
    <property type="taxonomic scope" value="Eukaryota"/>
</dbReference>
<dbReference type="FunCoup" id="Q753L1">
    <property type="interactions" value="285"/>
</dbReference>
<dbReference type="FunFam" id="1.20.58.2220:FF:000006">
    <property type="entry name" value="Cytokinesis protein sepA"/>
    <property type="match status" value="1"/>
</dbReference>
<evidence type="ECO:0000256" key="2">
    <source>
        <dbReference type="ARBA" id="ARBA00037935"/>
    </source>
</evidence>
<dbReference type="Pfam" id="PF06367">
    <property type="entry name" value="Drf_FH3"/>
    <property type="match status" value="1"/>
</dbReference>
<evidence type="ECO:0000256" key="3">
    <source>
        <dbReference type="SAM" id="Coils"/>
    </source>
</evidence>
<comment type="similarity">
    <text evidence="2">Belongs to the formin homology family. BNI1 subfamily.</text>
</comment>
<dbReference type="KEGG" id="ago:AGOS_AFR301C"/>
<keyword evidence="8" id="KW-1185">Reference proteome</keyword>
<dbReference type="Pfam" id="PF02181">
    <property type="entry name" value="FH2"/>
    <property type="match status" value="1"/>
</dbReference>
<evidence type="ECO:0000256" key="4">
    <source>
        <dbReference type="SAM" id="MobiDB-lite"/>
    </source>
</evidence>
<dbReference type="Gene3D" id="6.10.30.50">
    <property type="match status" value="1"/>
</dbReference>
<dbReference type="InterPro" id="IPR051661">
    <property type="entry name" value="Actin_filament_regulator"/>
</dbReference>
<dbReference type="InterPro" id="IPR010472">
    <property type="entry name" value="FH3_dom"/>
</dbReference>
<dbReference type="FunFam" id="1.25.10.10:FF:000997">
    <property type="entry name" value="Cell fusion protein fus1"/>
    <property type="match status" value="1"/>
</dbReference>
<dbReference type="Gene3D" id="1.20.58.2220">
    <property type="entry name" value="Formin, FH2 domain"/>
    <property type="match status" value="1"/>
</dbReference>
<feature type="domain" description="GBD/FH3" evidence="5">
    <location>
        <begin position="89"/>
        <end position="457"/>
    </location>
</feature>
<evidence type="ECO:0000259" key="6">
    <source>
        <dbReference type="PROSITE" id="PS51444"/>
    </source>
</evidence>
<dbReference type="InterPro" id="IPR010473">
    <property type="entry name" value="GTPase-bd"/>
</dbReference>
<dbReference type="InterPro" id="IPR015425">
    <property type="entry name" value="FH2_Formin"/>
</dbReference>
<feature type="compositionally biased region" description="Low complexity" evidence="4">
    <location>
        <begin position="1584"/>
        <end position="1595"/>
    </location>
</feature>
<keyword evidence="1 3" id="KW-0175">Coiled coil</keyword>
<dbReference type="GO" id="GO:0005522">
    <property type="term" value="F:profilin binding"/>
    <property type="evidence" value="ECO:0007669"/>
    <property type="project" value="UniProtKB-ARBA"/>
</dbReference>
<feature type="coiled-coil region" evidence="3">
    <location>
        <begin position="482"/>
        <end position="566"/>
    </location>
</feature>
<dbReference type="GO" id="GO:0031267">
    <property type="term" value="F:small GTPase binding"/>
    <property type="evidence" value="ECO:0007669"/>
    <property type="project" value="InterPro"/>
</dbReference>
<sequence>MKTRATRARQMSSVKLVLAHNYMMRPWSAGSGAERGWEAGGASRGARWAGAERWARAPHSLPYLCGAGAPVGGAGRGAAAAPVSAFDQERMPGAHVVDFYFERMRGGRVRQGRKYMPDISYMKKWELVCTHHNQAAMGPALEHLAAEDEDAAIQLVALVNTKLNAPICAANLLYQLEQLLRQNSLCLIFVAQDGIAQLLRHSAAMPTEMEYVYLRCFKTLITQEQGRLAVLESPEAVRVLCRYVAAFESQARTRLLTTDILLLLSYVDSTRVSQELEQHYSRWLAAVETTITDEAQWRRSPFRAQSPQQFMIDYCVSTMFLINALIQGMPSYQAKGKTIRLLRDAGIHRIFHRIVSSGEKFDSEILLDEISKYQTRETEINAKFVPETPPSRYVSFAAQIKTIVSLTQGTSLESSMALVLDSIRQIITSRTSAEAAKLLQLFHSIFKYLIAHSYDREELGTESVLRAALNKLMDDLQSTQVNQRAVQELEAAHAQIEDLKKAVTKLEHQKFVTKSIISRELSATKQTLSQKLDYIAELEDKLEALETQLKNEREKYEREIANRDSERRLSNSSVFLFAQLKNGNGLPHSNVSRTPSLTRSKRVSYSALLTENQSRRSFSGPEGITTSENDNPRADHTFGSQSHRRTHSTMLSGAVSPINLADLESRPLHVTSPRPTLASNKSKTTKPQKLGKDIATTRPLIPPPPPLPPSPYSGQLGAKGAAAAPSVTEAASVGTLAPAQTAMASAVHEATVPGIESSAVPGETTPIRVGGASRLSHASWGEGTPKLESVPEVAAAEINQEMAGSDIVGGATAQAPVPLDQSTGAAPLPGRQAPQSVPMPKCLNCPATSTDKTVISQPQLQMAREPTHDDSGAVASGLGEACTESNQGQTLENQCPAAPAAVIQTASAATQVPMGSQAVAASGVPASLSRVPTPAAGSAQQTCEGLAGPPAHPYAEVISEPLSVSELTQVLETAISPSTRDTEFGKNALITTSPGSILPPPPPLPGVLTKHVTGTSFQLQTELAPPPPPLPDVLTKHVAASCLQPQAVPAPAPQSELKNAVVPAPPPAPPVPDVLLKNVIVPPPPPPMPEVLLRNAGAPPAPPIPDVLLKNAILPIPPPPPPPPLFDGHACPPPPPLPNFASAAGQGLAPTMLTQQPSPPSTRIKLKQIHWDKIENIKETVWCDEQQRVSKSSELESLGIFKEIEELFEIKPASTNLANATASLLKAKSSRISLLSRELAQEFGINLHVFSLYTVEELVDKVLSCDSEVMKNQGVLEFFCKEEANNVPQSIQRLFGPYETNYLTGERPEKDPAELERADRIYLELFYNLRSYWAARSNYLLVISTFERDYFDILYKLQRIDDATKAIQSSNKLKELFFIIVEIGNYMNQKPVQGIQLSSLNKLAFTKTIKDNNLSFIHVLERIVRTRYPSVHDFVEGINSITGVANIIVQHVQQEAHEFCDRIANLDRSLASGKLSDPSKFHPKDRFLQRTDTKLAQAKKKARLLRDQCSLTISDFEKLMLYWGENPANPNSKNTFFQKFIDFILLFRKAAKENTEREELDRTYEKRRRLLEQTAALQDRRRSSGLSSVPSSAGDSADKDAVDTLMRRLRDLNQDARNTRDRKTEVTRLPGRLKRKEEDELMSRTQEMLFDIKKI</sequence>
<dbReference type="SUPFAM" id="SSF101447">
    <property type="entry name" value="Formin homology 2 domain (FH2 domain)"/>
    <property type="match status" value="1"/>
</dbReference>
<evidence type="ECO:0000313" key="7">
    <source>
        <dbReference type="EMBL" id="AAS53672.1"/>
    </source>
</evidence>
<dbReference type="InterPro" id="IPR016024">
    <property type="entry name" value="ARM-type_fold"/>
</dbReference>
<dbReference type="SMART" id="SM00498">
    <property type="entry name" value="FH2"/>
    <property type="match status" value="1"/>
</dbReference>
<dbReference type="HOGENOM" id="CLU_002339_0_0_1"/>
<dbReference type="PANTHER" id="PTHR47102">
    <property type="entry name" value="PROTEIN BNI1"/>
    <property type="match status" value="1"/>
</dbReference>
<protein>
    <submittedName>
        <fullName evidence="7">AFR301Cp</fullName>
    </submittedName>
</protein>
<dbReference type="EMBL" id="AE016819">
    <property type="protein sequence ID" value="AAS53672.1"/>
    <property type="molecule type" value="Genomic_DNA"/>
</dbReference>
<dbReference type="InParanoid" id="Q753L1"/>
<dbReference type="GO" id="GO:1903475">
    <property type="term" value="P:mitotic actomyosin contractile ring assembly"/>
    <property type="evidence" value="ECO:0000318"/>
    <property type="project" value="GO_Central"/>
</dbReference>
<dbReference type="OrthoDB" id="1104827at2759"/>
<dbReference type="Proteomes" id="UP000000591">
    <property type="component" value="Chromosome VI"/>
</dbReference>
<dbReference type="GO" id="GO:0110085">
    <property type="term" value="C:mitotic actomyosin contractile ring"/>
    <property type="evidence" value="ECO:0000318"/>
    <property type="project" value="GO_Central"/>
</dbReference>
<dbReference type="InterPro" id="IPR014768">
    <property type="entry name" value="GBD/FH3_dom"/>
</dbReference>
<dbReference type="SUPFAM" id="SSF48371">
    <property type="entry name" value="ARM repeat"/>
    <property type="match status" value="1"/>
</dbReference>
<feature type="compositionally biased region" description="Pro residues" evidence="4">
    <location>
        <begin position="700"/>
        <end position="711"/>
    </location>
</feature>
<dbReference type="Gene3D" id="1.25.10.10">
    <property type="entry name" value="Leucine-rich Repeat Variant"/>
    <property type="match status" value="1"/>
</dbReference>
<dbReference type="GeneID" id="4622111"/>
<dbReference type="STRING" id="284811.Q753L1"/>
<dbReference type="RefSeq" id="NP_985848.1">
    <property type="nucleotide sequence ID" value="NM_211203.1"/>
</dbReference>
<dbReference type="GO" id="GO:0051017">
    <property type="term" value="P:actin filament bundle assembly"/>
    <property type="evidence" value="ECO:0000318"/>
    <property type="project" value="GO_Central"/>
</dbReference>
<proteinExistence type="inferred from homology"/>
<feature type="coiled-coil region" evidence="3">
    <location>
        <begin position="1602"/>
        <end position="1629"/>
    </location>
</feature>
<dbReference type="InterPro" id="IPR011989">
    <property type="entry name" value="ARM-like"/>
</dbReference>
<organism evidence="7 8">
    <name type="scientific">Eremothecium gossypii (strain ATCC 10895 / CBS 109.51 / FGSC 9923 / NRRL Y-1056)</name>
    <name type="common">Yeast</name>
    <name type="synonym">Ashbya gossypii</name>
    <dbReference type="NCBI Taxonomy" id="284811"/>
    <lineage>
        <taxon>Eukaryota</taxon>
        <taxon>Fungi</taxon>
        <taxon>Dikarya</taxon>
        <taxon>Ascomycota</taxon>
        <taxon>Saccharomycotina</taxon>
        <taxon>Saccharomycetes</taxon>
        <taxon>Saccharomycetales</taxon>
        <taxon>Saccharomycetaceae</taxon>
        <taxon>Eremothecium</taxon>
    </lineage>
</organism>
<feature type="region of interest" description="Disordered" evidence="4">
    <location>
        <begin position="605"/>
        <end position="649"/>
    </location>
</feature>
<dbReference type="PROSITE" id="PS51232">
    <property type="entry name" value="GBD_FH3"/>
    <property type="match status" value="1"/>
</dbReference>
<dbReference type="SMART" id="SM01139">
    <property type="entry name" value="Drf_FH3"/>
    <property type="match status" value="1"/>
</dbReference>
<feature type="domain" description="FH2" evidence="6">
    <location>
        <begin position="1156"/>
        <end position="1573"/>
    </location>
</feature>
<dbReference type="GO" id="GO:0045010">
    <property type="term" value="P:actin nucleation"/>
    <property type="evidence" value="ECO:0007669"/>
    <property type="project" value="UniProtKB-ARBA"/>
</dbReference>
<reference evidence="7 8" key="1">
    <citation type="journal article" date="2004" name="Science">
        <title>The Ashbya gossypii genome as a tool for mapping the ancient Saccharomyces cerevisiae genome.</title>
        <authorList>
            <person name="Dietrich F.S."/>
            <person name="Voegeli S."/>
            <person name="Brachat S."/>
            <person name="Lerch A."/>
            <person name="Gates K."/>
            <person name="Steiner S."/>
            <person name="Mohr C."/>
            <person name="Pohlmann R."/>
            <person name="Luedi P."/>
            <person name="Choi S."/>
            <person name="Wing R.A."/>
            <person name="Flavier A."/>
            <person name="Gaffney T.D."/>
            <person name="Philippsen P."/>
        </authorList>
    </citation>
    <scope>NUCLEOTIDE SEQUENCE [LARGE SCALE GENOMIC DNA]</scope>
    <source>
        <strain evidence="8">ATCC 10895 / CBS 109.51 / FGSC 9923 / NRRL Y-1056</strain>
    </source>
</reference>
<evidence type="ECO:0000259" key="5">
    <source>
        <dbReference type="PROSITE" id="PS51232"/>
    </source>
</evidence>
<dbReference type="GO" id="GO:0005935">
    <property type="term" value="C:cellular bud neck"/>
    <property type="evidence" value="ECO:0000318"/>
    <property type="project" value="GO_Central"/>
</dbReference>
<dbReference type="GO" id="GO:0051016">
    <property type="term" value="P:barbed-end actin filament capping"/>
    <property type="evidence" value="ECO:0007669"/>
    <property type="project" value="UniProtKB-ARBA"/>
</dbReference>
<gene>
    <name evidence="7" type="ORF">AGOS_AFR301C</name>
</gene>
<dbReference type="GO" id="GO:0051015">
    <property type="term" value="F:actin filament binding"/>
    <property type="evidence" value="ECO:0000318"/>
    <property type="project" value="GO_Central"/>
</dbReference>
<evidence type="ECO:0000313" key="8">
    <source>
        <dbReference type="Proteomes" id="UP000000591"/>
    </source>
</evidence>
<name>Q753L1_EREGS</name>
<feature type="compositionally biased region" description="Polar residues" evidence="4">
    <location>
        <begin position="673"/>
        <end position="687"/>
    </location>
</feature>
<evidence type="ECO:0000256" key="1">
    <source>
        <dbReference type="ARBA" id="ARBA00023054"/>
    </source>
</evidence>
<feature type="compositionally biased region" description="Polar residues" evidence="4">
    <location>
        <begin position="607"/>
        <end position="617"/>
    </location>
</feature>
<dbReference type="PANTHER" id="PTHR47102:SF1">
    <property type="entry name" value="BNI1-RELATED PROTEIN 1"/>
    <property type="match status" value="1"/>
</dbReference>
<dbReference type="GO" id="GO:0070649">
    <property type="term" value="P:formin-nucleated actin cable assembly"/>
    <property type="evidence" value="ECO:0007669"/>
    <property type="project" value="UniProtKB-ARBA"/>
</dbReference>
<dbReference type="GO" id="GO:0043332">
    <property type="term" value="C:mating projection tip"/>
    <property type="evidence" value="ECO:0000318"/>
    <property type="project" value="GO_Central"/>
</dbReference>
<dbReference type="PROSITE" id="PS51444">
    <property type="entry name" value="FH2"/>
    <property type="match status" value="1"/>
</dbReference>
<dbReference type="OMA" id="RKWELIC"/>
<dbReference type="GO" id="GO:0071474">
    <property type="term" value="P:cellular hyperosmotic response"/>
    <property type="evidence" value="ECO:0007669"/>
    <property type="project" value="UniProtKB-ARBA"/>
</dbReference>
<accession>Q753L1</accession>
<dbReference type="SMART" id="SM01140">
    <property type="entry name" value="Drf_GBD"/>
    <property type="match status" value="1"/>
</dbReference>
<feature type="region of interest" description="Disordered" evidence="4">
    <location>
        <begin position="664"/>
        <end position="720"/>
    </location>
</feature>
<dbReference type="InterPro" id="IPR042201">
    <property type="entry name" value="FH2_Formin_sf"/>
</dbReference>
<feature type="region of interest" description="Disordered" evidence="4">
    <location>
        <begin position="1574"/>
        <end position="1600"/>
    </location>
</feature>
<reference evidence="8" key="2">
    <citation type="journal article" date="2013" name="G3 (Bethesda)">
        <title>Genomes of Ashbya fungi isolated from insects reveal four mating-type loci, numerous translocations, lack of transposons, and distinct gene duplications.</title>
        <authorList>
            <person name="Dietrich F.S."/>
            <person name="Voegeli S."/>
            <person name="Kuo S."/>
            <person name="Philippsen P."/>
        </authorList>
    </citation>
    <scope>GENOME REANNOTATION</scope>
    <source>
        <strain evidence="8">ATCC 10895 / CBS 109.51 / FGSC 9923 / NRRL Y-1056</strain>
    </source>
</reference>